<feature type="chain" id="PRO_5022878331" description="K-box domain-containing protein" evidence="1">
    <location>
        <begin position="18"/>
        <end position="50"/>
    </location>
</feature>
<evidence type="ECO:0000256" key="1">
    <source>
        <dbReference type="SAM" id="SignalP"/>
    </source>
</evidence>
<evidence type="ECO:0000313" key="2">
    <source>
        <dbReference type="EMBL" id="TYG45993.1"/>
    </source>
</evidence>
<name>A0A5D2AP50_GOSDA</name>
<evidence type="ECO:0008006" key="4">
    <source>
        <dbReference type="Google" id="ProtNLM"/>
    </source>
</evidence>
<keyword evidence="3" id="KW-1185">Reference proteome</keyword>
<evidence type="ECO:0000313" key="3">
    <source>
        <dbReference type="Proteomes" id="UP000323506"/>
    </source>
</evidence>
<gene>
    <name evidence="2" type="ORF">ES288_D11G220500v1</name>
</gene>
<dbReference type="EMBL" id="CM017711">
    <property type="protein sequence ID" value="TYG45993.1"/>
    <property type="molecule type" value="Genomic_DNA"/>
</dbReference>
<reference evidence="2 3" key="1">
    <citation type="submission" date="2019-06" db="EMBL/GenBank/DDBJ databases">
        <title>WGS assembly of Gossypium darwinii.</title>
        <authorList>
            <person name="Chen Z.J."/>
            <person name="Sreedasyam A."/>
            <person name="Ando A."/>
            <person name="Song Q."/>
            <person name="De L."/>
            <person name="Hulse-Kemp A."/>
            <person name="Ding M."/>
            <person name="Ye W."/>
            <person name="Kirkbride R."/>
            <person name="Jenkins J."/>
            <person name="Plott C."/>
            <person name="Lovell J."/>
            <person name="Lin Y.-M."/>
            <person name="Vaughn R."/>
            <person name="Liu B."/>
            <person name="Li W."/>
            <person name="Simpson S."/>
            <person name="Scheffler B."/>
            <person name="Saski C."/>
            <person name="Grover C."/>
            <person name="Hu G."/>
            <person name="Conover J."/>
            <person name="Carlson J."/>
            <person name="Shu S."/>
            <person name="Boston L."/>
            <person name="Williams M."/>
            <person name="Peterson D."/>
            <person name="Mcgee K."/>
            <person name="Jones D."/>
            <person name="Wendel J."/>
            <person name="Stelly D."/>
            <person name="Grimwood J."/>
            <person name="Schmutz J."/>
        </authorList>
    </citation>
    <scope>NUCLEOTIDE SEQUENCE [LARGE SCALE GENOMIC DNA]</scope>
    <source>
        <strain evidence="2">1808015.09</strain>
    </source>
</reference>
<dbReference type="Proteomes" id="UP000323506">
    <property type="component" value="Chromosome D11"/>
</dbReference>
<proteinExistence type="predicted"/>
<organism evidence="2 3">
    <name type="scientific">Gossypium darwinii</name>
    <name type="common">Darwin's cotton</name>
    <name type="synonym">Gossypium barbadense var. darwinii</name>
    <dbReference type="NCBI Taxonomy" id="34276"/>
    <lineage>
        <taxon>Eukaryota</taxon>
        <taxon>Viridiplantae</taxon>
        <taxon>Streptophyta</taxon>
        <taxon>Embryophyta</taxon>
        <taxon>Tracheophyta</taxon>
        <taxon>Spermatophyta</taxon>
        <taxon>Magnoliopsida</taxon>
        <taxon>eudicotyledons</taxon>
        <taxon>Gunneridae</taxon>
        <taxon>Pentapetalae</taxon>
        <taxon>rosids</taxon>
        <taxon>malvids</taxon>
        <taxon>Malvales</taxon>
        <taxon>Malvaceae</taxon>
        <taxon>Malvoideae</taxon>
        <taxon>Gossypium</taxon>
    </lineage>
</organism>
<sequence>MSLLVSSSLSLNLTLLGINFSTMDFPGSTFSQREIDICNTKLERLYTRLC</sequence>
<protein>
    <recommendedName>
        <fullName evidence="4">K-box domain-containing protein</fullName>
    </recommendedName>
</protein>
<accession>A0A5D2AP50</accession>
<keyword evidence="1" id="KW-0732">Signal</keyword>
<feature type="signal peptide" evidence="1">
    <location>
        <begin position="1"/>
        <end position="17"/>
    </location>
</feature>
<dbReference type="AlphaFoldDB" id="A0A5D2AP50"/>